<accession>A0AA39UEA1</accession>
<feature type="compositionally biased region" description="Basic and acidic residues" evidence="1">
    <location>
        <begin position="305"/>
        <end position="314"/>
    </location>
</feature>
<reference evidence="2" key="1">
    <citation type="submission" date="2023-06" db="EMBL/GenBank/DDBJ databases">
        <authorList>
            <consortium name="Lawrence Berkeley National Laboratory"/>
            <person name="Ahrendt S."/>
            <person name="Sahu N."/>
            <person name="Indic B."/>
            <person name="Wong-Bajracharya J."/>
            <person name="Merenyi Z."/>
            <person name="Ke H.-M."/>
            <person name="Monk M."/>
            <person name="Kocsube S."/>
            <person name="Drula E."/>
            <person name="Lipzen A."/>
            <person name="Balint B."/>
            <person name="Henrissat B."/>
            <person name="Andreopoulos B."/>
            <person name="Martin F.M."/>
            <person name="Harder C.B."/>
            <person name="Rigling D."/>
            <person name="Ford K.L."/>
            <person name="Foster G.D."/>
            <person name="Pangilinan J."/>
            <person name="Papanicolaou A."/>
            <person name="Barry K."/>
            <person name="LaButti K."/>
            <person name="Viragh M."/>
            <person name="Koriabine M."/>
            <person name="Yan M."/>
            <person name="Riley R."/>
            <person name="Champramary S."/>
            <person name="Plett K.L."/>
            <person name="Tsai I.J."/>
            <person name="Slot J."/>
            <person name="Sipos G."/>
            <person name="Plett J."/>
            <person name="Nagy L.G."/>
            <person name="Grigoriev I.V."/>
        </authorList>
    </citation>
    <scope>NUCLEOTIDE SEQUENCE</scope>
    <source>
        <strain evidence="2">ICMP 16352</strain>
    </source>
</reference>
<dbReference type="AlphaFoldDB" id="A0AA39UEA1"/>
<proteinExistence type="predicted"/>
<comment type="caution">
    <text evidence="2">The sequence shown here is derived from an EMBL/GenBank/DDBJ whole genome shotgun (WGS) entry which is preliminary data.</text>
</comment>
<feature type="compositionally biased region" description="Pro residues" evidence="1">
    <location>
        <begin position="162"/>
        <end position="171"/>
    </location>
</feature>
<feature type="compositionally biased region" description="Low complexity" evidence="1">
    <location>
        <begin position="208"/>
        <end position="219"/>
    </location>
</feature>
<evidence type="ECO:0000256" key="1">
    <source>
        <dbReference type="SAM" id="MobiDB-lite"/>
    </source>
</evidence>
<dbReference type="InterPro" id="IPR018800">
    <property type="entry name" value="PRCC"/>
</dbReference>
<protein>
    <submittedName>
        <fullName evidence="2">Mitotic checkpoint regulator, MAD2B-interacting-domain-containing protein</fullName>
    </submittedName>
</protein>
<name>A0AA39UEA1_9AGAR</name>
<keyword evidence="3" id="KW-1185">Reference proteome</keyword>
<feature type="region of interest" description="Disordered" evidence="1">
    <location>
        <begin position="305"/>
        <end position="330"/>
    </location>
</feature>
<feature type="region of interest" description="Disordered" evidence="1">
    <location>
        <begin position="205"/>
        <end position="229"/>
    </location>
</feature>
<organism evidence="2 3">
    <name type="scientific">Armillaria novae-zelandiae</name>
    <dbReference type="NCBI Taxonomy" id="153914"/>
    <lineage>
        <taxon>Eukaryota</taxon>
        <taxon>Fungi</taxon>
        <taxon>Dikarya</taxon>
        <taxon>Basidiomycota</taxon>
        <taxon>Agaricomycotina</taxon>
        <taxon>Agaricomycetes</taxon>
        <taxon>Agaricomycetidae</taxon>
        <taxon>Agaricales</taxon>
        <taxon>Marasmiineae</taxon>
        <taxon>Physalacriaceae</taxon>
        <taxon>Armillaria</taxon>
    </lineage>
</organism>
<sequence length="408" mass="44868">MLGLEDYGSGSESEWETEAKTQASSSINSQSLKPQSKTTSIALPPRTKKRVAISLPSLKPVKDDGDEQVVSRPAAKKPRLESGARTSSLMSMLPAPKQKNPVSPPLERVLGGGTGQALSFNTPPSAPPTDEEAPAPSIPFLPPSLAKGRSNISLEKDRPKPPARTPAPAPPLAVDFFSLGEERYRSVIMRYSWYIYLGVANAPKPTDSSSSSSSISVSSAPAIPTFEPPEPTMNDEYPGYYQLPSGVWKAHEPEYYATVLKRWQKEYNDQVRALEKGVAKGFEGMEKEDMEDVDAKKEMERAKKEIKEREERKAITKGAGGAPDKPKMNINASKLSGIARSRHQLSTMLKEAYENRELLEDKIAEGRRNRKEAGNKYGKYDCLTRCLVLIHSCRVLIASLIMHIPTSV</sequence>
<dbReference type="Proteomes" id="UP001175227">
    <property type="component" value="Unassembled WGS sequence"/>
</dbReference>
<feature type="region of interest" description="Disordered" evidence="1">
    <location>
        <begin position="1"/>
        <end position="172"/>
    </location>
</feature>
<dbReference type="PANTHER" id="PTHR13621">
    <property type="entry name" value="PROLINE-RICH PROTEIN PRCC"/>
    <property type="match status" value="1"/>
</dbReference>
<dbReference type="PANTHER" id="PTHR13621:SF2">
    <property type="entry name" value="PROLINE-RICH PROTEIN PRCC"/>
    <property type="match status" value="1"/>
</dbReference>
<evidence type="ECO:0000313" key="2">
    <source>
        <dbReference type="EMBL" id="KAK0483658.1"/>
    </source>
</evidence>
<feature type="compositionally biased region" description="Polar residues" evidence="1">
    <location>
        <begin position="20"/>
        <end position="41"/>
    </location>
</feature>
<gene>
    <name evidence="2" type="ORF">IW261DRAFT_1331544</name>
</gene>
<dbReference type="EMBL" id="JAUEPR010000006">
    <property type="protein sequence ID" value="KAK0483658.1"/>
    <property type="molecule type" value="Genomic_DNA"/>
</dbReference>
<dbReference type="GO" id="GO:0005634">
    <property type="term" value="C:nucleus"/>
    <property type="evidence" value="ECO:0007669"/>
    <property type="project" value="TreeGrafter"/>
</dbReference>
<evidence type="ECO:0000313" key="3">
    <source>
        <dbReference type="Proteomes" id="UP001175227"/>
    </source>
</evidence>
<dbReference type="Pfam" id="PF10253">
    <property type="entry name" value="PRCC"/>
    <property type="match status" value="1"/>
</dbReference>